<feature type="compositionally biased region" description="Polar residues" evidence="1">
    <location>
        <begin position="43"/>
        <end position="53"/>
    </location>
</feature>
<dbReference type="Proteomes" id="UP000193560">
    <property type="component" value="Unassembled WGS sequence"/>
</dbReference>
<comment type="caution">
    <text evidence="2">The sequence shown here is derived from an EMBL/GenBank/DDBJ whole genome shotgun (WGS) entry which is preliminary data.</text>
</comment>
<feature type="compositionally biased region" description="Low complexity" evidence="1">
    <location>
        <begin position="422"/>
        <end position="444"/>
    </location>
</feature>
<accession>A0A1X2I1X5</accession>
<proteinExistence type="predicted"/>
<feature type="region of interest" description="Disordered" evidence="1">
    <location>
        <begin position="251"/>
        <end position="342"/>
    </location>
</feature>
<dbReference type="EMBL" id="MCGE01000038">
    <property type="protein sequence ID" value="ORZ06684.1"/>
    <property type="molecule type" value="Genomic_DNA"/>
</dbReference>
<feature type="compositionally biased region" description="Basic residues" evidence="1">
    <location>
        <begin position="300"/>
        <end position="320"/>
    </location>
</feature>
<evidence type="ECO:0000313" key="2">
    <source>
        <dbReference type="EMBL" id="ORZ06684.1"/>
    </source>
</evidence>
<dbReference type="STRING" id="90262.A0A1X2I1X5"/>
<protein>
    <submittedName>
        <fullName evidence="2">Uncharacterized protein</fullName>
    </submittedName>
</protein>
<gene>
    <name evidence="2" type="ORF">BCR42DRAFT_426976</name>
</gene>
<feature type="region of interest" description="Disordered" evidence="1">
    <location>
        <begin position="419"/>
        <end position="447"/>
    </location>
</feature>
<keyword evidence="3" id="KW-1185">Reference proteome</keyword>
<feature type="compositionally biased region" description="Low complexity" evidence="1">
    <location>
        <begin position="326"/>
        <end position="339"/>
    </location>
</feature>
<dbReference type="OrthoDB" id="2272836at2759"/>
<evidence type="ECO:0000256" key="1">
    <source>
        <dbReference type="SAM" id="MobiDB-lite"/>
    </source>
</evidence>
<feature type="compositionally biased region" description="Polar residues" evidence="1">
    <location>
        <begin position="11"/>
        <end position="21"/>
    </location>
</feature>
<sequence>MLPQEVDASSGVWSNNSSNASLHEYTLPTTANTTSTTKRPQHQNHQNRSSSLGLSDISVGDILEIYKHDTDLLRHILMAKAEEDKRRAAEEVRRTEEARLQCKYLELGWEHQKQMSDPSTFTNEFLSGSLGSLAVSSTDIPDWLSIPPNNTMTTTLSPSPMAASLSHFDQTPPSPTTSYYRPRSPFTTTSFDVPFADLAISTSASPEPRDSCCKVTMPNSINVIASTAIAPPSSSSSSSTAIPGTVEVNASQQNSISTSPQNRHNFLAYPPPPLPPHSDEMPNEIDAEDPTKQTSSCKRTLSRTRSQRRPHVVPGKKKNRSAATIPPQQQQSVPMPSSSVKDEAQLDHVTVMEALRAKLRRSSNPPVLSNGDTATLSTSSCANSNNHLIWPKTLEQIDHVPQSMSPQGMLLLDLKNPRKVFNSNRNNNNNSSSSNNNSSNNSSNKRTTMNQRVAVLRRPKPFASAHNHCDKTKDTK</sequence>
<feature type="region of interest" description="Disordered" evidence="1">
    <location>
        <begin position="160"/>
        <end position="183"/>
    </location>
</feature>
<evidence type="ECO:0000313" key="3">
    <source>
        <dbReference type="Proteomes" id="UP000193560"/>
    </source>
</evidence>
<name>A0A1X2I1X5_9FUNG</name>
<dbReference type="AlphaFoldDB" id="A0A1X2I1X5"/>
<feature type="compositionally biased region" description="Basic and acidic residues" evidence="1">
    <location>
        <begin position="467"/>
        <end position="476"/>
    </location>
</feature>
<organism evidence="2 3">
    <name type="scientific">Absidia repens</name>
    <dbReference type="NCBI Taxonomy" id="90262"/>
    <lineage>
        <taxon>Eukaryota</taxon>
        <taxon>Fungi</taxon>
        <taxon>Fungi incertae sedis</taxon>
        <taxon>Mucoromycota</taxon>
        <taxon>Mucoromycotina</taxon>
        <taxon>Mucoromycetes</taxon>
        <taxon>Mucorales</taxon>
        <taxon>Cunninghamellaceae</taxon>
        <taxon>Absidia</taxon>
    </lineage>
</organism>
<reference evidence="2 3" key="1">
    <citation type="submission" date="2016-07" db="EMBL/GenBank/DDBJ databases">
        <title>Pervasive Adenine N6-methylation of Active Genes in Fungi.</title>
        <authorList>
            <consortium name="DOE Joint Genome Institute"/>
            <person name="Mondo S.J."/>
            <person name="Dannebaum R.O."/>
            <person name="Kuo R.C."/>
            <person name="Labutti K."/>
            <person name="Haridas S."/>
            <person name="Kuo A."/>
            <person name="Salamov A."/>
            <person name="Ahrendt S.R."/>
            <person name="Lipzen A."/>
            <person name="Sullivan W."/>
            <person name="Andreopoulos W.B."/>
            <person name="Clum A."/>
            <person name="Lindquist E."/>
            <person name="Daum C."/>
            <person name="Ramamoorthy G.K."/>
            <person name="Gryganskyi A."/>
            <person name="Culley D."/>
            <person name="Magnuson J.K."/>
            <person name="James T.Y."/>
            <person name="O'Malley M.A."/>
            <person name="Stajich J.E."/>
            <person name="Spatafora J.W."/>
            <person name="Visel A."/>
            <person name="Grigoriev I.V."/>
        </authorList>
    </citation>
    <scope>NUCLEOTIDE SEQUENCE [LARGE SCALE GENOMIC DNA]</scope>
    <source>
        <strain evidence="2 3">NRRL 1336</strain>
    </source>
</reference>
<feature type="region of interest" description="Disordered" evidence="1">
    <location>
        <begin position="457"/>
        <end position="476"/>
    </location>
</feature>
<feature type="region of interest" description="Disordered" evidence="1">
    <location>
        <begin position="1"/>
        <end position="53"/>
    </location>
</feature>
<feature type="compositionally biased region" description="Low complexity" evidence="1">
    <location>
        <begin position="26"/>
        <end position="37"/>
    </location>
</feature>
<feature type="compositionally biased region" description="Polar residues" evidence="1">
    <location>
        <begin position="251"/>
        <end position="264"/>
    </location>
</feature>